<dbReference type="EMBL" id="JBBPFD010000014">
    <property type="protein sequence ID" value="KAK7899469.1"/>
    <property type="molecule type" value="Genomic_DNA"/>
</dbReference>
<organism evidence="2 3">
    <name type="scientific">Mugilogobius chulae</name>
    <name type="common">yellowstripe goby</name>
    <dbReference type="NCBI Taxonomy" id="88201"/>
    <lineage>
        <taxon>Eukaryota</taxon>
        <taxon>Metazoa</taxon>
        <taxon>Chordata</taxon>
        <taxon>Craniata</taxon>
        <taxon>Vertebrata</taxon>
        <taxon>Euteleostomi</taxon>
        <taxon>Actinopterygii</taxon>
        <taxon>Neopterygii</taxon>
        <taxon>Teleostei</taxon>
        <taxon>Neoteleostei</taxon>
        <taxon>Acanthomorphata</taxon>
        <taxon>Gobiaria</taxon>
        <taxon>Gobiiformes</taxon>
        <taxon>Gobioidei</taxon>
        <taxon>Gobiidae</taxon>
        <taxon>Gobionellinae</taxon>
        <taxon>Mugilogobius</taxon>
    </lineage>
</organism>
<dbReference type="Gene3D" id="2.90.10.30">
    <property type="match status" value="1"/>
</dbReference>
<name>A0AAW0NMK8_9GOBI</name>
<dbReference type="AlphaFoldDB" id="A0AAW0NMK8"/>
<protein>
    <recommendedName>
        <fullName evidence="1">Bulb-type lectin domain-containing protein</fullName>
    </recommendedName>
</protein>
<accession>A0AAW0NMK8</accession>
<comment type="caution">
    <text evidence="2">The sequence shown here is derived from an EMBL/GenBank/DDBJ whole genome shotgun (WGS) entry which is preliminary data.</text>
</comment>
<evidence type="ECO:0000259" key="1">
    <source>
        <dbReference type="PROSITE" id="PS50927"/>
    </source>
</evidence>
<feature type="domain" description="Bulb-type lectin" evidence="1">
    <location>
        <begin position="3"/>
        <end position="114"/>
    </location>
</feature>
<dbReference type="InterPro" id="IPR036426">
    <property type="entry name" value="Bulb-type_lectin_dom_sf"/>
</dbReference>
<dbReference type="SMART" id="SM00108">
    <property type="entry name" value="B_lectin"/>
    <property type="match status" value="1"/>
</dbReference>
<evidence type="ECO:0000313" key="2">
    <source>
        <dbReference type="EMBL" id="KAK7899469.1"/>
    </source>
</evidence>
<keyword evidence="3" id="KW-1185">Reference proteome</keyword>
<dbReference type="PROSITE" id="PS50927">
    <property type="entry name" value="BULB_LECTIN"/>
    <property type="match status" value="1"/>
</dbReference>
<proteinExistence type="predicted"/>
<gene>
    <name evidence="2" type="ORF">WMY93_020322</name>
</gene>
<dbReference type="Proteomes" id="UP001460270">
    <property type="component" value="Unassembled WGS sequence"/>
</dbReference>
<evidence type="ECO:0000313" key="3">
    <source>
        <dbReference type="Proteomes" id="UP001460270"/>
    </source>
</evidence>
<dbReference type="SUPFAM" id="SSF51110">
    <property type="entry name" value="alpha-D-mannose-specific plant lectins"/>
    <property type="match status" value="1"/>
</dbReference>
<sequence length="118" mass="13308">MSKSFISSNQELRKGDCLVSNNGNYKAVFQEDGNFVLYEWKPVWATNTVGPGPYRIVLQEDSNLVMTAKNSVCTWCTGNYVKNGNCQRLRLTVTDQGRLEVENDGKIIWNNMQGRVGP</sequence>
<dbReference type="InterPro" id="IPR001480">
    <property type="entry name" value="Bulb-type_lectin_dom"/>
</dbReference>
<reference evidence="3" key="1">
    <citation type="submission" date="2024-04" db="EMBL/GenBank/DDBJ databases">
        <title>Salinicola lusitanus LLJ914,a marine bacterium isolated from the Okinawa Trough.</title>
        <authorList>
            <person name="Li J."/>
        </authorList>
    </citation>
    <scope>NUCLEOTIDE SEQUENCE [LARGE SCALE GENOMIC DNA]</scope>
</reference>